<dbReference type="PANTHER" id="PTHR36974:SF1">
    <property type="entry name" value="DOXX FAMILY MEMBRANE PROTEIN"/>
    <property type="match status" value="1"/>
</dbReference>
<gene>
    <name evidence="6" type="ORF">AVDCRST_MAG86-681</name>
</gene>
<evidence type="ECO:0000256" key="3">
    <source>
        <dbReference type="ARBA" id="ARBA00022989"/>
    </source>
</evidence>
<keyword evidence="2 5" id="KW-0812">Transmembrane</keyword>
<protein>
    <recommendedName>
        <fullName evidence="7">DoxX family protein</fullName>
    </recommendedName>
</protein>
<keyword evidence="3 5" id="KW-1133">Transmembrane helix</keyword>
<evidence type="ECO:0000256" key="2">
    <source>
        <dbReference type="ARBA" id="ARBA00022692"/>
    </source>
</evidence>
<dbReference type="GO" id="GO:0016020">
    <property type="term" value="C:membrane"/>
    <property type="evidence" value="ECO:0007669"/>
    <property type="project" value="UniProtKB-SubCell"/>
</dbReference>
<dbReference type="AlphaFoldDB" id="A0A6J4UWC4"/>
<feature type="transmembrane region" description="Helical" evidence="5">
    <location>
        <begin position="41"/>
        <end position="59"/>
    </location>
</feature>
<organism evidence="6">
    <name type="scientific">uncultured Truepera sp</name>
    <dbReference type="NCBI Taxonomy" id="543023"/>
    <lineage>
        <taxon>Bacteria</taxon>
        <taxon>Thermotogati</taxon>
        <taxon>Deinococcota</taxon>
        <taxon>Deinococci</taxon>
        <taxon>Trueperales</taxon>
        <taxon>Trueperaceae</taxon>
        <taxon>Truepera</taxon>
        <taxon>environmental samples</taxon>
    </lineage>
</organism>
<sequence>MPKQPVRIVVGLLFIVLGALHFVRPGFYTPIMPPYFPAPLFWVLLSGVLEVLGGLGLPLRRFRRRAAYGLALLMVAFLPVHLHMLFCPADVGAEAIAPFLLFWRLAFQFVLIVMFVWLAEDA</sequence>
<comment type="subcellular location">
    <subcellularLocation>
        <location evidence="1">Membrane</location>
        <topology evidence="1">Multi-pass membrane protein</topology>
    </subcellularLocation>
</comment>
<feature type="transmembrane region" description="Helical" evidence="5">
    <location>
        <begin position="96"/>
        <end position="119"/>
    </location>
</feature>
<feature type="transmembrane region" description="Helical" evidence="5">
    <location>
        <begin position="66"/>
        <end position="84"/>
    </location>
</feature>
<evidence type="ECO:0000256" key="4">
    <source>
        <dbReference type="ARBA" id="ARBA00023136"/>
    </source>
</evidence>
<dbReference type="EMBL" id="CADCWP010000035">
    <property type="protein sequence ID" value="CAA9559762.1"/>
    <property type="molecule type" value="Genomic_DNA"/>
</dbReference>
<reference evidence="6" key="1">
    <citation type="submission" date="2020-02" db="EMBL/GenBank/DDBJ databases">
        <authorList>
            <person name="Meier V. D."/>
        </authorList>
    </citation>
    <scope>NUCLEOTIDE SEQUENCE</scope>
    <source>
        <strain evidence="6">AVDCRST_MAG86</strain>
    </source>
</reference>
<evidence type="ECO:0000313" key="6">
    <source>
        <dbReference type="EMBL" id="CAA9559762.1"/>
    </source>
</evidence>
<keyword evidence="4 5" id="KW-0472">Membrane</keyword>
<proteinExistence type="predicted"/>
<accession>A0A6J4UWC4</accession>
<evidence type="ECO:0000256" key="1">
    <source>
        <dbReference type="ARBA" id="ARBA00004141"/>
    </source>
</evidence>
<name>A0A6J4UWC4_9DEIN</name>
<dbReference type="PANTHER" id="PTHR36974">
    <property type="entry name" value="MEMBRANE PROTEIN-RELATED"/>
    <property type="match status" value="1"/>
</dbReference>
<evidence type="ECO:0000256" key="5">
    <source>
        <dbReference type="SAM" id="Phobius"/>
    </source>
</evidence>
<dbReference type="Pfam" id="PF07681">
    <property type="entry name" value="DoxX"/>
    <property type="match status" value="1"/>
</dbReference>
<evidence type="ECO:0008006" key="7">
    <source>
        <dbReference type="Google" id="ProtNLM"/>
    </source>
</evidence>
<dbReference type="InterPro" id="IPR032808">
    <property type="entry name" value="DoxX"/>
</dbReference>